<dbReference type="RefSeq" id="XP_029132590.1">
    <property type="nucleotide sequence ID" value="XM_029276757.2"/>
</dbReference>
<dbReference type="OrthoDB" id="1881at2759"/>
<keyword evidence="4" id="KW-1185">Reference proteome</keyword>
<protein>
    <submittedName>
        <fullName evidence="3">Protein phosphatase 1 regulatory subunit 3C-B-like</fullName>
    </submittedName>
</protein>
<sequence>MSFTRVLSALGSHPQPGVIPVDLTLCLSLSQRQPLYELLSSASLKPAEQSSRPAQCLQRTVSRRSPSHRHSSYSTLPSSPVYSGPRSCFRKDSSGQNKKRVVFADAKGLALTAVRMFIPGSSIPTPTLVMKPVPVRFQGQQSPINKLQQQTLSNKLQQQTLSNKLQRHKLRLGFPQPVLDISLARLREMRVQLESCNISENTLNGRVRVSHVSTDKAVHVRVTFDSWRSHHDVPCTFLHQQRFGGSEVDVFAFDVSLPKNIDPEDRFEFCVSLKTGAGATTHWDDNNGQNYTIYVEKDRANANQGTANCFYPTLSKYQQPSWPSNVSHNLQKYADPCYFQGSLSRRVQADWDTVFV</sequence>
<dbReference type="InterPro" id="IPR005036">
    <property type="entry name" value="CBM21_dom"/>
</dbReference>
<feature type="region of interest" description="Disordered" evidence="1">
    <location>
        <begin position="47"/>
        <end position="94"/>
    </location>
</feature>
<evidence type="ECO:0000256" key="1">
    <source>
        <dbReference type="SAM" id="MobiDB-lite"/>
    </source>
</evidence>
<dbReference type="Proteomes" id="UP000261660">
    <property type="component" value="Unplaced"/>
</dbReference>
<dbReference type="GO" id="GO:2001069">
    <property type="term" value="F:glycogen binding"/>
    <property type="evidence" value="ECO:0007669"/>
    <property type="project" value="TreeGrafter"/>
</dbReference>
<reference evidence="3" key="1">
    <citation type="submission" date="2025-08" db="UniProtKB">
        <authorList>
            <consortium name="Ensembl"/>
        </authorList>
    </citation>
    <scope>IDENTIFICATION</scope>
</reference>
<evidence type="ECO:0000313" key="4">
    <source>
        <dbReference type="Proteomes" id="UP000261660"/>
    </source>
</evidence>
<dbReference type="PANTHER" id="PTHR12307">
    <property type="entry name" value="PROTEIN PHOSPHATASE 1 REGULATORY SUBUNIT"/>
    <property type="match status" value="1"/>
</dbReference>
<dbReference type="AlphaFoldDB" id="A0A3Q3G778"/>
<dbReference type="InterPro" id="IPR050782">
    <property type="entry name" value="PP1_regulatory_subunit_3"/>
</dbReference>
<evidence type="ECO:0000313" key="3">
    <source>
        <dbReference type="Ensembl" id="ENSLBEP00000028707.1"/>
    </source>
</evidence>
<evidence type="ECO:0000259" key="2">
    <source>
        <dbReference type="PROSITE" id="PS51159"/>
    </source>
</evidence>
<dbReference type="GO" id="GO:0000164">
    <property type="term" value="C:protein phosphatase type 1 complex"/>
    <property type="evidence" value="ECO:0007669"/>
    <property type="project" value="TreeGrafter"/>
</dbReference>
<dbReference type="GeneTree" id="ENSGT00940000159475"/>
<dbReference type="Ensembl" id="ENSLBET00000030054.1">
    <property type="protein sequence ID" value="ENSLBEP00000028707.1"/>
    <property type="gene ID" value="ENSLBEG00000021748.1"/>
</dbReference>
<dbReference type="GO" id="GO:0005979">
    <property type="term" value="P:regulation of glycogen biosynthetic process"/>
    <property type="evidence" value="ECO:0007669"/>
    <property type="project" value="TreeGrafter"/>
</dbReference>
<organism evidence="3 4">
    <name type="scientific">Labrus bergylta</name>
    <name type="common">ballan wrasse</name>
    <dbReference type="NCBI Taxonomy" id="56723"/>
    <lineage>
        <taxon>Eukaryota</taxon>
        <taxon>Metazoa</taxon>
        <taxon>Chordata</taxon>
        <taxon>Craniata</taxon>
        <taxon>Vertebrata</taxon>
        <taxon>Euteleostomi</taxon>
        <taxon>Actinopterygii</taxon>
        <taxon>Neopterygii</taxon>
        <taxon>Teleostei</taxon>
        <taxon>Neoteleostei</taxon>
        <taxon>Acanthomorphata</taxon>
        <taxon>Eupercaria</taxon>
        <taxon>Labriformes</taxon>
        <taxon>Labridae</taxon>
        <taxon>Labrus</taxon>
    </lineage>
</organism>
<feature type="compositionally biased region" description="Basic residues" evidence="1">
    <location>
        <begin position="61"/>
        <end position="71"/>
    </location>
</feature>
<accession>A0A3Q3G778</accession>
<dbReference type="Pfam" id="PF03370">
    <property type="entry name" value="CBM_21"/>
    <property type="match status" value="1"/>
</dbReference>
<dbReference type="GeneID" id="109981685"/>
<dbReference type="STRING" id="56723.ENSLBEP00000028707"/>
<name>A0A3Q3G778_9LABR</name>
<dbReference type="InterPro" id="IPR038175">
    <property type="entry name" value="CBM21_dom_sf"/>
</dbReference>
<dbReference type="CTD" id="336380"/>
<dbReference type="GO" id="GO:0008157">
    <property type="term" value="F:protein phosphatase 1 binding"/>
    <property type="evidence" value="ECO:0007669"/>
    <property type="project" value="TreeGrafter"/>
</dbReference>
<dbReference type="PROSITE" id="PS51159">
    <property type="entry name" value="CBM21"/>
    <property type="match status" value="1"/>
</dbReference>
<reference evidence="3" key="2">
    <citation type="submission" date="2025-09" db="UniProtKB">
        <authorList>
            <consortium name="Ensembl"/>
        </authorList>
    </citation>
    <scope>IDENTIFICATION</scope>
</reference>
<feature type="domain" description="CBM21" evidence="2">
    <location>
        <begin position="183"/>
        <end position="294"/>
    </location>
</feature>
<dbReference type="PANTHER" id="PTHR12307:SF15">
    <property type="entry name" value="PROTEIN PHOSPHATASE 1 REGULATORY SUBUNIT 3C"/>
    <property type="match status" value="1"/>
</dbReference>
<feature type="compositionally biased region" description="Polar residues" evidence="1">
    <location>
        <begin position="47"/>
        <end position="60"/>
    </location>
</feature>
<dbReference type="InParanoid" id="A0A3Q3G778"/>
<proteinExistence type="predicted"/>
<dbReference type="Gene3D" id="2.60.40.2440">
    <property type="entry name" value="Carbohydrate binding type-21 domain"/>
    <property type="match status" value="1"/>
</dbReference>